<feature type="non-terminal residue" evidence="2">
    <location>
        <position position="1"/>
    </location>
</feature>
<protein>
    <submittedName>
        <fullName evidence="2">Uncharacterized protein</fullName>
    </submittedName>
</protein>
<evidence type="ECO:0000313" key="2">
    <source>
        <dbReference type="EMBL" id="GFD34788.1"/>
    </source>
</evidence>
<reference evidence="2" key="1">
    <citation type="journal article" date="2019" name="Sci. Rep.">
        <title>Draft genome of Tanacetum cinerariifolium, the natural source of mosquito coil.</title>
        <authorList>
            <person name="Yamashiro T."/>
            <person name="Shiraishi A."/>
            <person name="Satake H."/>
            <person name="Nakayama K."/>
        </authorList>
    </citation>
    <scope>NUCLEOTIDE SEQUENCE</scope>
</reference>
<dbReference type="EMBL" id="BKCJ011450668">
    <property type="protein sequence ID" value="GFD34788.1"/>
    <property type="molecule type" value="Genomic_DNA"/>
</dbReference>
<proteinExistence type="predicted"/>
<organism evidence="2">
    <name type="scientific">Tanacetum cinerariifolium</name>
    <name type="common">Dalmatian daisy</name>
    <name type="synonym">Chrysanthemum cinerariifolium</name>
    <dbReference type="NCBI Taxonomy" id="118510"/>
    <lineage>
        <taxon>Eukaryota</taxon>
        <taxon>Viridiplantae</taxon>
        <taxon>Streptophyta</taxon>
        <taxon>Embryophyta</taxon>
        <taxon>Tracheophyta</taxon>
        <taxon>Spermatophyta</taxon>
        <taxon>Magnoliopsida</taxon>
        <taxon>eudicotyledons</taxon>
        <taxon>Gunneridae</taxon>
        <taxon>Pentapetalae</taxon>
        <taxon>asterids</taxon>
        <taxon>campanulids</taxon>
        <taxon>Asterales</taxon>
        <taxon>Asteraceae</taxon>
        <taxon>Asteroideae</taxon>
        <taxon>Anthemideae</taxon>
        <taxon>Anthemidinae</taxon>
        <taxon>Tanacetum</taxon>
    </lineage>
</organism>
<evidence type="ECO:0000256" key="1">
    <source>
        <dbReference type="SAM" id="MobiDB-lite"/>
    </source>
</evidence>
<dbReference type="AlphaFoldDB" id="A0A699VMV2"/>
<name>A0A699VMV2_TANCI</name>
<comment type="caution">
    <text evidence="2">The sequence shown here is derived from an EMBL/GenBank/DDBJ whole genome shotgun (WGS) entry which is preliminary data.</text>
</comment>
<accession>A0A699VMV2</accession>
<gene>
    <name evidence="2" type="ORF">Tci_906757</name>
</gene>
<sequence length="119" mass="11501">AHGQRHHALAGTQFGLPVDAKLLASGQAGRQGKLHQRARVGGGALEGGAAGRGQALAVAEGDSGRAQAGRHAGKEALAHGQHGVADAVEVAAVAARVLAGAAVHVHGAFQAGAVGGGHQ</sequence>
<feature type="region of interest" description="Disordered" evidence="1">
    <location>
        <begin position="56"/>
        <end position="75"/>
    </location>
</feature>